<dbReference type="Gene3D" id="3.40.50.300">
    <property type="entry name" value="P-loop containing nucleotide triphosphate hydrolases"/>
    <property type="match status" value="1"/>
</dbReference>
<dbReference type="PROSITE" id="PS00675">
    <property type="entry name" value="SIGMA54_INTERACT_1"/>
    <property type="match status" value="1"/>
</dbReference>
<dbReference type="InterPro" id="IPR001789">
    <property type="entry name" value="Sig_transdc_resp-reg_receiver"/>
</dbReference>
<dbReference type="InterPro" id="IPR027417">
    <property type="entry name" value="P-loop_NTPase"/>
</dbReference>
<dbReference type="PROSITE" id="PS50110">
    <property type="entry name" value="RESPONSE_REGULATORY"/>
    <property type="match status" value="1"/>
</dbReference>
<dbReference type="AlphaFoldDB" id="A0A383DI09"/>
<name>A0A383DI09_9ZZZZ</name>
<reference evidence="5" key="1">
    <citation type="submission" date="2018-05" db="EMBL/GenBank/DDBJ databases">
        <authorList>
            <person name="Lanie J.A."/>
            <person name="Ng W.-L."/>
            <person name="Kazmierczak K.M."/>
            <person name="Andrzejewski T.M."/>
            <person name="Davidsen T.M."/>
            <person name="Wayne K.J."/>
            <person name="Tettelin H."/>
            <person name="Glass J.I."/>
            <person name="Rusch D."/>
            <person name="Podicherti R."/>
            <person name="Tsui H.-C.T."/>
            <person name="Winkler M.E."/>
        </authorList>
    </citation>
    <scope>NUCLEOTIDE SEQUENCE</scope>
</reference>
<dbReference type="PANTHER" id="PTHR32071">
    <property type="entry name" value="TRANSCRIPTIONAL REGULATORY PROTEIN"/>
    <property type="match status" value="1"/>
</dbReference>
<proteinExistence type="predicted"/>
<dbReference type="InterPro" id="IPR002078">
    <property type="entry name" value="Sigma_54_int"/>
</dbReference>
<feature type="domain" description="Sigma-54 factor interaction" evidence="3">
    <location>
        <begin position="65"/>
        <end position="232"/>
    </location>
</feature>
<evidence type="ECO:0000313" key="5">
    <source>
        <dbReference type="EMBL" id="SVE43959.1"/>
    </source>
</evidence>
<feature type="non-terminal residue" evidence="5">
    <location>
        <position position="232"/>
    </location>
</feature>
<dbReference type="InterPro" id="IPR003593">
    <property type="entry name" value="AAA+_ATPase"/>
</dbReference>
<accession>A0A383DI09</accession>
<evidence type="ECO:0008006" key="6">
    <source>
        <dbReference type="Google" id="ProtNLM"/>
    </source>
</evidence>
<dbReference type="Pfam" id="PF00158">
    <property type="entry name" value="Sigma54_activat"/>
    <property type="match status" value="1"/>
</dbReference>
<dbReference type="Gene3D" id="3.40.50.2300">
    <property type="match status" value="1"/>
</dbReference>
<evidence type="ECO:0000256" key="2">
    <source>
        <dbReference type="ARBA" id="ARBA00022840"/>
    </source>
</evidence>
<protein>
    <recommendedName>
        <fullName evidence="6">Sigma-54 factor interaction domain-containing protein</fullName>
    </recommendedName>
</protein>
<dbReference type="GO" id="GO:0000160">
    <property type="term" value="P:phosphorelay signal transduction system"/>
    <property type="evidence" value="ECO:0007669"/>
    <property type="project" value="InterPro"/>
</dbReference>
<dbReference type="CDD" id="cd00009">
    <property type="entry name" value="AAA"/>
    <property type="match status" value="1"/>
</dbReference>
<dbReference type="InterPro" id="IPR025662">
    <property type="entry name" value="Sigma_54_int_dom_ATP-bd_1"/>
</dbReference>
<evidence type="ECO:0000256" key="1">
    <source>
        <dbReference type="ARBA" id="ARBA00022741"/>
    </source>
</evidence>
<dbReference type="InterPro" id="IPR011006">
    <property type="entry name" value="CheY-like_superfamily"/>
</dbReference>
<dbReference type="SUPFAM" id="SSF52540">
    <property type="entry name" value="P-loop containing nucleoside triphosphate hydrolases"/>
    <property type="match status" value="1"/>
</dbReference>
<organism evidence="5">
    <name type="scientific">marine metagenome</name>
    <dbReference type="NCBI Taxonomy" id="408172"/>
    <lineage>
        <taxon>unclassified sequences</taxon>
        <taxon>metagenomes</taxon>
        <taxon>ecological metagenomes</taxon>
    </lineage>
</organism>
<gene>
    <name evidence="5" type="ORF">METZ01_LOCUS496813</name>
</gene>
<dbReference type="SUPFAM" id="SSF52172">
    <property type="entry name" value="CheY-like"/>
    <property type="match status" value="1"/>
</dbReference>
<dbReference type="PROSITE" id="PS50045">
    <property type="entry name" value="SIGMA54_INTERACT_4"/>
    <property type="match status" value="1"/>
</dbReference>
<dbReference type="SMART" id="SM00382">
    <property type="entry name" value="AAA"/>
    <property type="match status" value="1"/>
</dbReference>
<dbReference type="EMBL" id="UINC01217383">
    <property type="protein sequence ID" value="SVE43959.1"/>
    <property type="molecule type" value="Genomic_DNA"/>
</dbReference>
<keyword evidence="1" id="KW-0547">Nucleotide-binding</keyword>
<dbReference type="GO" id="GO:0006355">
    <property type="term" value="P:regulation of DNA-templated transcription"/>
    <property type="evidence" value="ECO:0007669"/>
    <property type="project" value="InterPro"/>
</dbReference>
<evidence type="ECO:0000259" key="3">
    <source>
        <dbReference type="PROSITE" id="PS50045"/>
    </source>
</evidence>
<feature type="domain" description="Response regulatory" evidence="4">
    <location>
        <begin position="1"/>
        <end position="42"/>
    </location>
</feature>
<sequence length="232" mass="25493">VIVATGYGDIDTVVDAMQNGAFDFITKPIDAERLIRSLENAGDQVKLYRELAQLRKERWSDQYWVQSSSKSMDSVNDLISRAAPTPASVLLTGETGTGKSLVAGLLHGQSPRSDKASVTINCAAISDHMLESELFGHEANAFTGAGPRRKLGLMEVADGSSLFLDEISTMKADLQAKLLRALEERVIRRVGGTKEIAIDIRLITATNKDIMQMISDGDFREDLYYRLNVVEI</sequence>
<evidence type="ECO:0000259" key="4">
    <source>
        <dbReference type="PROSITE" id="PS50110"/>
    </source>
</evidence>
<dbReference type="GO" id="GO:0005524">
    <property type="term" value="F:ATP binding"/>
    <property type="evidence" value="ECO:0007669"/>
    <property type="project" value="UniProtKB-KW"/>
</dbReference>
<dbReference type="FunFam" id="3.40.50.300:FF:000006">
    <property type="entry name" value="DNA-binding transcriptional regulator NtrC"/>
    <property type="match status" value="1"/>
</dbReference>
<keyword evidence="2" id="KW-0067">ATP-binding</keyword>
<feature type="non-terminal residue" evidence="5">
    <location>
        <position position="1"/>
    </location>
</feature>